<dbReference type="STRING" id="1173061.A0A0J9XGA7"/>
<evidence type="ECO:0000259" key="2">
    <source>
        <dbReference type="Pfam" id="PF23868"/>
    </source>
</evidence>
<proteinExistence type="predicted"/>
<feature type="domain" description="Mmc1 C-terminal" evidence="2">
    <location>
        <begin position="330"/>
        <end position="507"/>
    </location>
</feature>
<feature type="transmembrane region" description="Helical" evidence="1">
    <location>
        <begin position="455"/>
        <end position="483"/>
    </location>
</feature>
<organism evidence="3 4">
    <name type="scientific">Geotrichum candidum</name>
    <name type="common">Oospora lactis</name>
    <name type="synonym">Dipodascus geotrichum</name>
    <dbReference type="NCBI Taxonomy" id="1173061"/>
    <lineage>
        <taxon>Eukaryota</taxon>
        <taxon>Fungi</taxon>
        <taxon>Dikarya</taxon>
        <taxon>Ascomycota</taxon>
        <taxon>Saccharomycotina</taxon>
        <taxon>Dipodascomycetes</taxon>
        <taxon>Dipodascales</taxon>
        <taxon>Dipodascaceae</taxon>
        <taxon>Geotrichum</taxon>
    </lineage>
</organism>
<reference evidence="3" key="1">
    <citation type="submission" date="2014-03" db="EMBL/GenBank/DDBJ databases">
        <authorList>
            <person name="Casaregola S."/>
        </authorList>
    </citation>
    <scope>NUCLEOTIDE SEQUENCE [LARGE SCALE GENOMIC DNA]</scope>
    <source>
        <strain evidence="3">CLIB 918</strain>
    </source>
</reference>
<gene>
    <name evidence="3" type="ORF">BN980_GECA15s03387g</name>
</gene>
<sequence>MFRRSPALLRQHPVRGKRLFPTRILARRLHSQRWLDNVTTVFPNTRDLHARVALVLDECDYRAGNNSPAVPPGKGVVRVAFVPFNVHPSVVNKLVDVVLADPLASDLEWYRALRTRRPGAETLIKYNRTLTKVEIAPSEGNVDPDDSTLEFGVPFTVPRVSSGQSDTTRIADPREIEIHQLRTSTDHSGHFHRYIYVCDDPHVVKTHRLESNFPHHLFLDISKAQLKRKSSTSSERDDASLNKAIEVSSQAALEANESLRRSPTLNGSYFSELTLQSNIAAVKDAAFGQNLEASKQTLVKGITSTCREIVARDERVDAAIDIKSPEIERVTTAWTSKAHYELQTIYADALDGLFRHTIRWWSLYWKVDDVYYLVATTLLAQYLPHSQQGHQAITDDMDAFCVAHYFPELAEIPEQFPSQITTARNALVNTAAVDLHNQAQRELLKNFVGIQLPSVFFPLLGAFFFQLPMAACAAVMGVGVTLGTIRLRRGWERAARSFVGRALEDARVAIHAEQQGLRMRWAYLTAQQRAIASHRRRILDDASGAAATNGGGTAT</sequence>
<comment type="caution">
    <text evidence="3">The sequence shown here is derived from an EMBL/GenBank/DDBJ whole genome shotgun (WGS) entry which is preliminary data.</text>
</comment>
<evidence type="ECO:0000313" key="3">
    <source>
        <dbReference type="EMBL" id="CDO56586.1"/>
    </source>
</evidence>
<keyword evidence="1" id="KW-1133">Transmembrane helix</keyword>
<evidence type="ECO:0000256" key="1">
    <source>
        <dbReference type="SAM" id="Phobius"/>
    </source>
</evidence>
<dbReference type="AlphaFoldDB" id="A0A0J9XGA7"/>
<dbReference type="EMBL" id="CCBN010000015">
    <property type="protein sequence ID" value="CDO56586.1"/>
    <property type="molecule type" value="Genomic_DNA"/>
</dbReference>
<dbReference type="Proteomes" id="UP000242525">
    <property type="component" value="Unassembled WGS sequence"/>
</dbReference>
<keyword evidence="4" id="KW-1185">Reference proteome</keyword>
<dbReference type="InterPro" id="IPR056196">
    <property type="entry name" value="Mmc1_C"/>
</dbReference>
<dbReference type="Pfam" id="PF23867">
    <property type="entry name" value="Mmc1_N"/>
    <property type="match status" value="1"/>
</dbReference>
<evidence type="ECO:0000313" key="4">
    <source>
        <dbReference type="Proteomes" id="UP000242525"/>
    </source>
</evidence>
<dbReference type="PANTHER" id="PTHR38644:SF1">
    <property type="entry name" value="EXPRESSED PROTEIN"/>
    <property type="match status" value="1"/>
</dbReference>
<protein>
    <recommendedName>
        <fullName evidence="2">Mmc1 C-terminal domain-containing protein</fullName>
    </recommendedName>
</protein>
<dbReference type="PANTHER" id="PTHR38644">
    <property type="entry name" value="EXPRESSED PROTEIN"/>
    <property type="match status" value="1"/>
</dbReference>
<name>A0A0J9XGA7_GEOCN</name>
<keyword evidence="1" id="KW-0812">Transmembrane</keyword>
<accession>A0A0J9XGA7</accession>
<dbReference type="OrthoDB" id="5319015at2759"/>
<dbReference type="Pfam" id="PF23868">
    <property type="entry name" value="Mmc1_C"/>
    <property type="match status" value="1"/>
</dbReference>
<keyword evidence="1" id="KW-0472">Membrane</keyword>